<keyword evidence="10" id="KW-1185">Reference proteome</keyword>
<sequence length="210" mass="23576">MGQSIKELRLQLVGNRRANVRNGEDPVRDYADSDMELPPRLFTLLLMLLEWTRPGLPSPLRPICDLRVLKHFIEEARDAQAAMLTCKEGCGLPEPVTVPQTKVDFSVWERKNALEQAQEVQSGLWLLNKAIGSLRASVTNTALQSHIDNSLINIFRIGKVLRSLNIQVSQVRESKVQGSCGSCYCRQAYDCIGMNGHYLKFTLGPVQMHS</sequence>
<dbReference type="Pfam" id="PF00758">
    <property type="entry name" value="EPO_TPO"/>
    <property type="match status" value="1"/>
</dbReference>
<dbReference type="GO" id="GO:0043249">
    <property type="term" value="P:erythrocyte maturation"/>
    <property type="evidence" value="ECO:0007669"/>
    <property type="project" value="UniProtKB-KW"/>
</dbReference>
<dbReference type="GO" id="GO:0048823">
    <property type="term" value="P:nucleate erythrocyte development"/>
    <property type="evidence" value="ECO:0007669"/>
    <property type="project" value="TreeGrafter"/>
</dbReference>
<dbReference type="GO" id="GO:0005179">
    <property type="term" value="F:hormone activity"/>
    <property type="evidence" value="ECO:0007669"/>
    <property type="project" value="UniProtKB-KW"/>
</dbReference>
<evidence type="ECO:0000256" key="1">
    <source>
        <dbReference type="ARBA" id="ARBA00004613"/>
    </source>
</evidence>
<dbReference type="GO" id="GO:0005128">
    <property type="term" value="F:erythropoietin receptor binding"/>
    <property type="evidence" value="ECO:0007669"/>
    <property type="project" value="InterPro"/>
</dbReference>
<dbReference type="AlphaFoldDB" id="A0A4W5K730"/>
<dbReference type="InterPro" id="IPR001323">
    <property type="entry name" value="EPO_TPO"/>
</dbReference>
<name>A0A4W5K730_9TELE</name>
<keyword evidence="5" id="KW-0372">Hormone</keyword>
<keyword evidence="4" id="KW-0964">Secreted</keyword>
<dbReference type="GO" id="GO:0005615">
    <property type="term" value="C:extracellular space"/>
    <property type="evidence" value="ECO:0007669"/>
    <property type="project" value="TreeGrafter"/>
</dbReference>
<evidence type="ECO:0000256" key="2">
    <source>
        <dbReference type="ARBA" id="ARBA00005782"/>
    </source>
</evidence>
<dbReference type="InterPro" id="IPR003013">
    <property type="entry name" value="Erythroptn"/>
</dbReference>
<reference evidence="10" key="1">
    <citation type="submission" date="2018-06" db="EMBL/GenBank/DDBJ databases">
        <title>Genome assembly of Danube salmon.</title>
        <authorList>
            <person name="Macqueen D.J."/>
            <person name="Gundappa M.K."/>
        </authorList>
    </citation>
    <scope>NUCLEOTIDE SEQUENCE [LARGE SCALE GENOMIC DNA]</scope>
</reference>
<proteinExistence type="inferred from homology"/>
<evidence type="ECO:0000256" key="8">
    <source>
        <dbReference type="ARBA" id="ARBA00023157"/>
    </source>
</evidence>
<reference evidence="9" key="2">
    <citation type="submission" date="2025-08" db="UniProtKB">
        <authorList>
            <consortium name="Ensembl"/>
        </authorList>
    </citation>
    <scope>IDENTIFICATION</scope>
</reference>
<evidence type="ECO:0000256" key="4">
    <source>
        <dbReference type="ARBA" id="ARBA00022525"/>
    </source>
</evidence>
<dbReference type="PANTHER" id="PTHR10370">
    <property type="entry name" value="ERYTHROPOIETIN"/>
    <property type="match status" value="1"/>
</dbReference>
<dbReference type="SUPFAM" id="SSF47266">
    <property type="entry name" value="4-helical cytokines"/>
    <property type="match status" value="1"/>
</dbReference>
<dbReference type="GO" id="GO:0005125">
    <property type="term" value="F:cytokine activity"/>
    <property type="evidence" value="ECO:0007669"/>
    <property type="project" value="TreeGrafter"/>
</dbReference>
<evidence type="ECO:0000313" key="9">
    <source>
        <dbReference type="Ensembl" id="ENSHHUP00000013118.1"/>
    </source>
</evidence>
<dbReference type="Ensembl" id="ENSHHUT00000013542.1">
    <property type="protein sequence ID" value="ENSHHUP00000013118.1"/>
    <property type="gene ID" value="ENSHHUG00000008052.1"/>
</dbReference>
<dbReference type="Gene3D" id="1.20.1250.10">
    <property type="match status" value="1"/>
</dbReference>
<keyword evidence="7" id="KW-0265">Erythrocyte maturation</keyword>
<dbReference type="GeneTree" id="ENSGT00390000017226"/>
<accession>A0A4W5K730</accession>
<evidence type="ECO:0000256" key="7">
    <source>
        <dbReference type="ARBA" id="ARBA00023057"/>
    </source>
</evidence>
<keyword evidence="8" id="KW-1015">Disulfide bond</keyword>
<dbReference type="InterPro" id="IPR009079">
    <property type="entry name" value="4_helix_cytokine-like_core"/>
</dbReference>
<evidence type="ECO:0000256" key="3">
    <source>
        <dbReference type="ARBA" id="ARBA00015421"/>
    </source>
</evidence>
<comment type="similarity">
    <text evidence="2">Belongs to the EPO/TPO family.</text>
</comment>
<comment type="subcellular location">
    <subcellularLocation>
        <location evidence="1">Secreted</location>
    </subcellularLocation>
</comment>
<evidence type="ECO:0000256" key="6">
    <source>
        <dbReference type="ARBA" id="ARBA00022729"/>
    </source>
</evidence>
<protein>
    <recommendedName>
        <fullName evidence="3">Erythropoietin</fullName>
    </recommendedName>
</protein>
<evidence type="ECO:0000313" key="10">
    <source>
        <dbReference type="Proteomes" id="UP000314982"/>
    </source>
</evidence>
<dbReference type="Proteomes" id="UP000314982">
    <property type="component" value="Unassembled WGS sequence"/>
</dbReference>
<dbReference type="PANTHER" id="PTHR10370:SF0">
    <property type="entry name" value="ERYTHROPOIETIN"/>
    <property type="match status" value="1"/>
</dbReference>
<organism evidence="9 10">
    <name type="scientific">Hucho hucho</name>
    <name type="common">huchen</name>
    <dbReference type="NCBI Taxonomy" id="62062"/>
    <lineage>
        <taxon>Eukaryota</taxon>
        <taxon>Metazoa</taxon>
        <taxon>Chordata</taxon>
        <taxon>Craniata</taxon>
        <taxon>Vertebrata</taxon>
        <taxon>Euteleostomi</taxon>
        <taxon>Actinopterygii</taxon>
        <taxon>Neopterygii</taxon>
        <taxon>Teleostei</taxon>
        <taxon>Protacanthopterygii</taxon>
        <taxon>Salmoniformes</taxon>
        <taxon>Salmonidae</taxon>
        <taxon>Salmoninae</taxon>
        <taxon>Hucho</taxon>
    </lineage>
</organism>
<reference evidence="9" key="3">
    <citation type="submission" date="2025-09" db="UniProtKB">
        <authorList>
            <consortium name="Ensembl"/>
        </authorList>
    </citation>
    <scope>IDENTIFICATION</scope>
</reference>
<dbReference type="PRINTS" id="PR00272">
    <property type="entry name" value="ERYTHROPTN"/>
</dbReference>
<evidence type="ECO:0000256" key="5">
    <source>
        <dbReference type="ARBA" id="ARBA00022702"/>
    </source>
</evidence>
<keyword evidence="6" id="KW-0732">Signal</keyword>